<name>A0A1Y1SGI2_9GAMM</name>
<dbReference type="EMBL" id="AQQV01000001">
    <property type="protein sequence ID" value="ORE88775.1"/>
    <property type="molecule type" value="Genomic_DNA"/>
</dbReference>
<dbReference type="Proteomes" id="UP000192342">
    <property type="component" value="Unassembled WGS sequence"/>
</dbReference>
<dbReference type="AlphaFoldDB" id="A0A1Y1SGI2"/>
<gene>
    <name evidence="1" type="ORF">ATO7_02830</name>
</gene>
<sequence>MKKSIAIGDIIRLPNAPVFGVYRIREAEFGEDESEIIFRLADATGSIQASANAFELMYSHPGEMDDAVLHCQGKIEINTSGEAIVQVADLTESEHAVYGHIQQVPREVCVKSALPYFDQIIERIEAMNSDVIRRFCELALGHPRIYETYFRNGASWSSHHAEPGGLAKHVSEMILMIDGCPLLSDMPDWRRDLCVAGAVVHDLTKITGRSSGSDDYSNLIRSLSVPIRHFEEHWPDGAKHILEMLKGFPRATHPQTVEGAVLWAADRLSATAAAERHAFDHIANETAKVVEAKTGKTSMRIYQRPSAPPDVHS</sequence>
<dbReference type="STRING" id="1317117.ATO7_02830"/>
<evidence type="ECO:0000313" key="1">
    <source>
        <dbReference type="EMBL" id="ORE88775.1"/>
    </source>
</evidence>
<protein>
    <submittedName>
        <fullName evidence="1">Putative 3'-5' exoribonuclease yhaM</fullName>
    </submittedName>
</protein>
<comment type="caution">
    <text evidence="1">The sequence shown here is derived from an EMBL/GenBank/DDBJ whole genome shotgun (WGS) entry which is preliminary data.</text>
</comment>
<evidence type="ECO:0000313" key="2">
    <source>
        <dbReference type="Proteomes" id="UP000192342"/>
    </source>
</evidence>
<reference evidence="1 2" key="1">
    <citation type="submission" date="2013-04" db="EMBL/GenBank/DDBJ databases">
        <title>Oceanococcus atlanticus 22II-S10r2 Genome Sequencing.</title>
        <authorList>
            <person name="Lai Q."/>
            <person name="Li G."/>
            <person name="Shao Z."/>
        </authorList>
    </citation>
    <scope>NUCLEOTIDE SEQUENCE [LARGE SCALE GENOMIC DNA]</scope>
    <source>
        <strain evidence="1 2">22II-S10r2</strain>
    </source>
</reference>
<accession>A0A1Y1SGI2</accession>
<dbReference type="RefSeq" id="WP_083559391.1">
    <property type="nucleotide sequence ID" value="NZ_AQQV01000001.1"/>
</dbReference>
<dbReference type="OrthoDB" id="6190309at2"/>
<organism evidence="1 2">
    <name type="scientific">Oceanococcus atlanticus</name>
    <dbReference type="NCBI Taxonomy" id="1317117"/>
    <lineage>
        <taxon>Bacteria</taxon>
        <taxon>Pseudomonadati</taxon>
        <taxon>Pseudomonadota</taxon>
        <taxon>Gammaproteobacteria</taxon>
        <taxon>Chromatiales</taxon>
        <taxon>Oceanococcaceae</taxon>
        <taxon>Oceanococcus</taxon>
    </lineage>
</organism>
<proteinExistence type="predicted"/>
<keyword evidence="2" id="KW-1185">Reference proteome</keyword>